<protein>
    <submittedName>
        <fullName evidence="2">U72-Liphistoxin-Lth1a_1</fullName>
    </submittedName>
</protein>
<sequence>MNFLVLMLIFYTGCILVTEASKKGNKIPCWTRDKCNECSTRTKVGRMTLCCSNCTSGFLTLKIKKQKAFCWCRVNPQWRESFF</sequence>
<reference evidence="2" key="1">
    <citation type="submission" date="2017-05" db="EMBL/GenBank/DDBJ databases">
        <authorList>
            <person name="QRISCLOUD D."/>
        </authorList>
    </citation>
    <scope>NUCLEOTIDE SEQUENCE</scope>
</reference>
<dbReference type="EMBL" id="HAHM01000070">
    <property type="protein sequence ID" value="SNX33473.1"/>
    <property type="molecule type" value="Transcribed_RNA"/>
</dbReference>
<proteinExistence type="predicted"/>
<feature type="chain" id="PRO_5036357448" evidence="1">
    <location>
        <begin position="21"/>
        <end position="83"/>
    </location>
</feature>
<dbReference type="AlphaFoldDB" id="A0A4Q8K4W3"/>
<accession>A0A4Q8K4W3</accession>
<dbReference type="EMBL" id="HAHM01000128">
    <property type="protein sequence ID" value="SNX34125.1"/>
    <property type="molecule type" value="Transcribed_RNA"/>
</dbReference>
<feature type="signal peptide" evidence="1">
    <location>
        <begin position="1"/>
        <end position="20"/>
    </location>
</feature>
<evidence type="ECO:0000256" key="1">
    <source>
        <dbReference type="SAM" id="SignalP"/>
    </source>
</evidence>
<organism evidence="2">
    <name type="scientific">Liphistius thaleban</name>
    <dbReference type="NCBI Taxonomy" id="1905330"/>
    <lineage>
        <taxon>Eukaryota</taxon>
        <taxon>Metazoa</taxon>
        <taxon>Ecdysozoa</taxon>
        <taxon>Arthropoda</taxon>
        <taxon>Chelicerata</taxon>
        <taxon>Arachnida</taxon>
        <taxon>Araneae</taxon>
        <taxon>Mesothelae</taxon>
        <taxon>Liphistiidae</taxon>
        <taxon>Liphistius</taxon>
    </lineage>
</organism>
<name>A0A4Q8K4W3_9ARAC</name>
<reference evidence="2" key="2">
    <citation type="submission" date="2019-05" db="EMBL/GenBank/DDBJ databases">
        <title>Unravelling the molecular evolution of spider venoms.</title>
        <authorList>
            <person name="Pineda S."/>
        </authorList>
    </citation>
    <scope>NUCLEOTIDE SEQUENCE</scope>
</reference>
<evidence type="ECO:0000313" key="2">
    <source>
        <dbReference type="EMBL" id="SNX34125.1"/>
    </source>
</evidence>
<keyword evidence="1" id="KW-0732">Signal</keyword>